<organism evidence="1 2">
    <name type="scientific">Saccharobesus litoralis</name>
    <dbReference type="NCBI Taxonomy" id="2172099"/>
    <lineage>
        <taxon>Bacteria</taxon>
        <taxon>Pseudomonadati</taxon>
        <taxon>Pseudomonadota</taxon>
        <taxon>Gammaproteobacteria</taxon>
        <taxon>Alteromonadales</taxon>
        <taxon>Alteromonadaceae</taxon>
        <taxon>Saccharobesus</taxon>
    </lineage>
</organism>
<dbReference type="EMBL" id="CP026604">
    <property type="protein sequence ID" value="AWB68533.1"/>
    <property type="molecule type" value="Genomic_DNA"/>
</dbReference>
<gene>
    <name evidence="1" type="ORF">C2869_19945</name>
</gene>
<proteinExistence type="predicted"/>
<dbReference type="KEGG" id="cate:C2869_19945"/>
<protein>
    <recommendedName>
        <fullName evidence="3">Prepilin-type N-terminal cleavage/methylation domain-containing protein</fullName>
    </recommendedName>
</protein>
<keyword evidence="2" id="KW-1185">Reference proteome</keyword>
<evidence type="ECO:0000313" key="1">
    <source>
        <dbReference type="EMBL" id="AWB68533.1"/>
    </source>
</evidence>
<dbReference type="Proteomes" id="UP000244441">
    <property type="component" value="Chromosome"/>
</dbReference>
<dbReference type="AlphaFoldDB" id="A0A2S0VWH7"/>
<dbReference type="RefSeq" id="WP_108604587.1">
    <property type="nucleotide sequence ID" value="NZ_CP026604.1"/>
</dbReference>
<accession>A0A2S0VWH7</accession>
<name>A0A2S0VWH7_9ALTE</name>
<evidence type="ECO:0000313" key="2">
    <source>
        <dbReference type="Proteomes" id="UP000244441"/>
    </source>
</evidence>
<sequence length="176" mass="19282">MKGFSLVELIVAQFLLTVSLLASLAVNANTQRFSLDTTQRIVALKYASSVLDQIASSQSDTAAYQAHGLGGAIIPINHSCINTPCSNRHFVNYQLALFNNQLLGKGEKGRVNGLVKPIACIDVHPEHYLVTIIVSWLSRSSINSSLDDIPATCSLLKHSQLQNRKYVKLTRVIRGH</sequence>
<reference evidence="1 2" key="1">
    <citation type="submission" date="2018-01" db="EMBL/GenBank/DDBJ databases">
        <title>Genome sequence of a Cantenovulum-like bacteria.</title>
        <authorList>
            <person name="Tan W.R."/>
            <person name="Lau N.-S."/>
            <person name="Go F."/>
            <person name="Amirul A.-A.A."/>
        </authorList>
    </citation>
    <scope>NUCLEOTIDE SEQUENCE [LARGE SCALE GENOMIC DNA]</scope>
    <source>
        <strain evidence="1 2">CCB-QB4</strain>
    </source>
</reference>
<evidence type="ECO:0008006" key="3">
    <source>
        <dbReference type="Google" id="ProtNLM"/>
    </source>
</evidence>